<dbReference type="EMBL" id="JFKF01000199">
    <property type="protein sequence ID" value="KDO02228.1"/>
    <property type="molecule type" value="Genomic_DNA"/>
</dbReference>
<keyword evidence="1" id="KW-0175">Coiled coil</keyword>
<dbReference type="AlphaFoldDB" id="A0A8E1BZD4"/>
<keyword evidence="3" id="KW-0472">Membrane</keyword>
<dbReference type="Pfam" id="PF03743">
    <property type="entry name" value="TrbI"/>
    <property type="match status" value="1"/>
</dbReference>
<evidence type="ECO:0000256" key="2">
    <source>
        <dbReference type="SAM" id="MobiDB-lite"/>
    </source>
</evidence>
<evidence type="ECO:0000256" key="1">
    <source>
        <dbReference type="SAM" id="Coils"/>
    </source>
</evidence>
<dbReference type="Proteomes" id="UP000027161">
    <property type="component" value="Unassembled WGS sequence"/>
</dbReference>
<evidence type="ECO:0000313" key="5">
    <source>
        <dbReference type="Proteomes" id="UP000027161"/>
    </source>
</evidence>
<keyword evidence="3" id="KW-0812">Transmembrane</keyword>
<dbReference type="InterPro" id="IPR005498">
    <property type="entry name" value="T4SS_VirB10/TraB/TrbI"/>
</dbReference>
<organism evidence="4 5">
    <name type="scientific">Rickettsia tamurae subsp. buchneri</name>
    <dbReference type="NCBI Taxonomy" id="1462938"/>
    <lineage>
        <taxon>Bacteria</taxon>
        <taxon>Pseudomonadati</taxon>
        <taxon>Pseudomonadota</taxon>
        <taxon>Alphaproteobacteria</taxon>
        <taxon>Rickettsiales</taxon>
        <taxon>Rickettsiaceae</taxon>
        <taxon>Rickettsieae</taxon>
        <taxon>Rickettsia</taxon>
        <taxon>spotted fever group</taxon>
    </lineage>
</organism>
<reference evidence="4 5" key="1">
    <citation type="submission" date="2014-02" db="EMBL/GenBank/DDBJ databases">
        <title>Draft genome sequence of Rickettsia buchneri sp. nov. ISO7T.</title>
        <authorList>
            <person name="Felsheim R.F."/>
            <person name="Kurtti T.J."/>
            <person name="Munderloh U.G."/>
        </authorList>
    </citation>
    <scope>NUCLEOTIDE SEQUENCE [LARGE SCALE GENOMIC DNA]</scope>
    <source>
        <strain evidence="5">ISO7</strain>
        <plasmid evidence="4">pREISMN_1</plasmid>
    </source>
</reference>
<geneLocation type="plasmid" evidence="4">
    <name>pREISMN_1</name>
</geneLocation>
<keyword evidence="3" id="KW-1133">Transmembrane helix</keyword>
<evidence type="ECO:0000256" key="3">
    <source>
        <dbReference type="SAM" id="Phobius"/>
    </source>
</evidence>
<accession>A0A8E1BZD4</accession>
<protein>
    <submittedName>
        <fullName evidence="4">Conjugal transfer pilus assembly protein TraB</fullName>
    </submittedName>
</protein>
<dbReference type="RefSeq" id="WP_008581363.1">
    <property type="nucleotide sequence ID" value="NZ_JFKF01000199.1"/>
</dbReference>
<comment type="caution">
    <text evidence="4">The sequence shown here is derived from an EMBL/GenBank/DDBJ whole genome shotgun (WGS) entry which is preliminary data.</text>
</comment>
<keyword evidence="5" id="KW-1185">Reference proteome</keyword>
<proteinExistence type="predicted"/>
<sequence length="484" mass="53171">MEQIRIKDKKERIAPCDTILSRCIRAYKRSPKIAIAVTSVVLLSFGYLLLGSSKGLPKETLPPKESRSSNNTISGVERSVDPRDRWTSELRREMDQLKTELKNIMKEQVAGQQEEIKSIKDKLEAIDSVQERLMMPPAEETPEERVASILEGQMEFSEQSAMPNPNDNSNYAPQINQNRNIGHIRLEEDEEDEKNIEEYVTSGSFARAVLMTGVVVGTGTNAASSPEPIMLRLVNKGIFSKEYDTKQLKDAILIGSCSGDISSERVRCRLETLSLMNRDGKVIERSVEGWLIGEDGRPGVRGVIVDRSSDVARMAVVNGVLGGMAQFFQNQATNSVFPISPITGQQNALKGSKALQGGAYAGAGNALEKLADFAIKRAESMSPVIMISSGRVVDVVFRKGFSLKKDATVVKNIGINPPTQTDYSNPALVGRGAVRPANTTNRNVSNYKANNEFKRILNESTSAIDQVDSLTKNNQASNGREEVF</sequence>
<gene>
    <name evidence="4" type="ORF">REISMN_08150</name>
</gene>
<dbReference type="CDD" id="cd16430">
    <property type="entry name" value="TraB"/>
    <property type="match status" value="1"/>
</dbReference>
<evidence type="ECO:0000313" key="4">
    <source>
        <dbReference type="EMBL" id="KDO02228.1"/>
    </source>
</evidence>
<feature type="transmembrane region" description="Helical" evidence="3">
    <location>
        <begin position="33"/>
        <end position="50"/>
    </location>
</feature>
<keyword evidence="4" id="KW-0614">Plasmid</keyword>
<feature type="region of interest" description="Disordered" evidence="2">
    <location>
        <begin position="56"/>
        <end position="86"/>
    </location>
</feature>
<name>A0A8E1BZD4_9RICK</name>
<feature type="coiled-coil region" evidence="1">
    <location>
        <begin position="87"/>
        <end position="122"/>
    </location>
</feature>